<dbReference type="EMBL" id="JARKIK010000061">
    <property type="protein sequence ID" value="KAK8731286.1"/>
    <property type="molecule type" value="Genomic_DNA"/>
</dbReference>
<feature type="compositionally biased region" description="Polar residues" evidence="1">
    <location>
        <begin position="131"/>
        <end position="140"/>
    </location>
</feature>
<dbReference type="Pfam" id="PF09808">
    <property type="entry name" value="SNAPC1"/>
    <property type="match status" value="1"/>
</dbReference>
<dbReference type="GO" id="GO:0042795">
    <property type="term" value="P:snRNA transcription by RNA polymerase II"/>
    <property type="evidence" value="ECO:0007669"/>
    <property type="project" value="TreeGrafter"/>
</dbReference>
<feature type="compositionally biased region" description="Basic residues" evidence="1">
    <location>
        <begin position="46"/>
        <end position="58"/>
    </location>
</feature>
<proteinExistence type="predicted"/>
<dbReference type="InterPro" id="IPR019188">
    <property type="entry name" value="SNAPC1"/>
</dbReference>
<feature type="compositionally biased region" description="Acidic residues" evidence="1">
    <location>
        <begin position="197"/>
        <end position="208"/>
    </location>
</feature>
<feature type="region of interest" description="Disordered" evidence="1">
    <location>
        <begin position="724"/>
        <end position="754"/>
    </location>
</feature>
<feature type="region of interest" description="Disordered" evidence="1">
    <location>
        <begin position="780"/>
        <end position="801"/>
    </location>
</feature>
<feature type="compositionally biased region" description="Basic residues" evidence="1">
    <location>
        <begin position="158"/>
        <end position="167"/>
    </location>
</feature>
<feature type="compositionally biased region" description="Basic and acidic residues" evidence="1">
    <location>
        <begin position="222"/>
        <end position="241"/>
    </location>
</feature>
<feature type="compositionally biased region" description="Acidic residues" evidence="1">
    <location>
        <begin position="175"/>
        <end position="187"/>
    </location>
</feature>
<evidence type="ECO:0000256" key="1">
    <source>
        <dbReference type="SAM" id="MobiDB-lite"/>
    </source>
</evidence>
<dbReference type="Proteomes" id="UP001445076">
    <property type="component" value="Unassembled WGS sequence"/>
</dbReference>
<feature type="compositionally biased region" description="Acidic residues" evidence="1">
    <location>
        <begin position="724"/>
        <end position="749"/>
    </location>
</feature>
<feature type="compositionally biased region" description="Polar residues" evidence="1">
    <location>
        <begin position="78"/>
        <end position="87"/>
    </location>
</feature>
<organism evidence="2 3">
    <name type="scientific">Cherax quadricarinatus</name>
    <name type="common">Australian red claw crayfish</name>
    <dbReference type="NCBI Taxonomy" id="27406"/>
    <lineage>
        <taxon>Eukaryota</taxon>
        <taxon>Metazoa</taxon>
        <taxon>Ecdysozoa</taxon>
        <taxon>Arthropoda</taxon>
        <taxon>Crustacea</taxon>
        <taxon>Multicrustacea</taxon>
        <taxon>Malacostraca</taxon>
        <taxon>Eumalacostraca</taxon>
        <taxon>Eucarida</taxon>
        <taxon>Decapoda</taxon>
        <taxon>Pleocyemata</taxon>
        <taxon>Astacidea</taxon>
        <taxon>Parastacoidea</taxon>
        <taxon>Parastacidae</taxon>
        <taxon>Cherax</taxon>
    </lineage>
</organism>
<feature type="region of interest" description="Disordered" evidence="1">
    <location>
        <begin position="1"/>
        <end position="252"/>
    </location>
</feature>
<sequence length="1689" mass="189900">LMPGRRKKSAIGRKRKQHRSKVAVCNENVNQEKEEKGASSSPVKPVSKRKQLTPKKVKQQQPTPKNVDVKLLSDIISIASQENTPETSAEKENVEETPVEETKKTRGKRKRKQQPTPKNVDVKLLSDIISIASQENTPETSAEKENVEETPVEETKKTRGKRKRKQPHILSSEYVLDDDDIDLDLDSSTEYKPPKEFEEDPDEFEEDEICKKKRSTKGKTTKIKEEPKKKRQKKTEPKKNQETLQDSETDGSVVKTVTKRKYVRKKALAMADTSSLRDIPDLSEGDDKVVIKPKRGRKKKIKPKIVKKRMLMDREIEYVEGEETEKGKSCKSKKDSKYGQPYSVTGSWYIASGYLQDLTHLLQCFEEIQSWRYKDFAMCWQKKKFSLIYRGRQNFKELLEFSEEVALLTKRFLLPPHSLKLRIGALYTIYGLYYKHPFRHFFKIRLIRSEYQELVDLVEKFRTSVDNPDPAYIFRKMEIEGAYHHVATSSEMGLDFYSSERDVVDVKYESQRLANASPVVTALPPEKRDVDSHLLQQYYKVKAVAMGDGKEPEKAIHLVQMSLPEDVDKALKQLKEDTLVELGLKETYSKTSTTDADGNHLSEIGTRRAHIRARTVTVDTTEEYLKKKGLVKTFSFKGKSGRMVRKRRLLKRHMQKTGKSENVESDDDDDDDVAKQPVNRVYKDIGTVLDKNVRQFMSPPSACTLSMPLKPTEKTDEAICNKEDQEDGIGSDDDVNNEVADDEPLEQDDIQTPPKIKNVISSNADQEHDEDLVSLPEVHLPPKRKRGRPRKNALQKALENSKRKISYKPVSSLCFGRGKTRPLRELLNDELYNGNSSIGIQGNPTIIDLPSDQINISLPGKYANDNDENLTGNTLRETCTMTDFDSEKDTMQSNDSLNHDNSFLTLNVQFNNVQTDIKRWMKFRIMKSVWKSIQNDDKKTKALKNKLLKLLSPGETESGEIVVAINVSPSVIEDNGQCLPRVDVKPNHTFNSFHCQDTKNLIEAEVVTSPPRRRSRGMKSHRRGKVTMVPINIGGVIRYLPSTPYLTGDADDSEEQDNESFPVDAVECTISEDTHILDKYQLADSLESSNTREESPDIKLVSPQPEDETSGNHQDFVQTSVIFEDASSSGTEAETIADMYNKESDTESQVDSHEALPNDSKDTLIINKRRLVTTKNDKCSVVAKNVNKMYIPHDENLIQSVDMDVNNFDGYIDLTGLPSTHNSVMRDNHIIEADYQRDDFSYSQPSVSTSVVFSHNGLAQESTDHALCKMQPHVVPSRPAAQTISEGMPAPLTLQCREMSVSHSAEENAKVTVDHPQSVVYSSPTSVVMPLNIPLAASSPVSLANPIQNVLAEEGHSSHILDFHGLPHSSPLQVCQSHSHSGSQTSTTSAVTVSYSNSPLKVISYQRVPVYPIDNQPFRVIEDQPTHQPELEIPTRYQETVSNTHMALERSPAMQKRSIINSMPYPHNPQHGSVTGGKDFLHTGDCKLVKVKMNGNFVYVPVNSVQMNTTTVSPCKPQFTSECENSEELQVEILDASLSLTHNDQESGLVLQGPSGGFPGEDSLVDDKNTEKLKGTILSSLNILSDCDSVSLSSSVTVPDSSIYYNIKTEDVKVFASESGAVIDQSEASPPSFLKPKRTQVCSFLFSPKYKALSALKESVGPATGTPVKAQKPRVPFFLKQSLVPKKKS</sequence>
<reference evidence="2 3" key="1">
    <citation type="journal article" date="2024" name="BMC Genomics">
        <title>Genome assembly of redclaw crayfish (Cherax quadricarinatus) provides insights into its immune adaptation and hypoxia tolerance.</title>
        <authorList>
            <person name="Liu Z."/>
            <person name="Zheng J."/>
            <person name="Li H."/>
            <person name="Fang K."/>
            <person name="Wang S."/>
            <person name="He J."/>
            <person name="Zhou D."/>
            <person name="Weng S."/>
            <person name="Chi M."/>
            <person name="Gu Z."/>
            <person name="He J."/>
            <person name="Li F."/>
            <person name="Wang M."/>
        </authorList>
    </citation>
    <scope>NUCLEOTIDE SEQUENCE [LARGE SCALE GENOMIC DNA]</scope>
    <source>
        <strain evidence="2">ZL_2023a</strain>
    </source>
</reference>
<feature type="region of interest" description="Disordered" evidence="1">
    <location>
        <begin position="1086"/>
        <end position="1117"/>
    </location>
</feature>
<comment type="caution">
    <text evidence="2">The sequence shown here is derived from an EMBL/GenBank/DDBJ whole genome shotgun (WGS) entry which is preliminary data.</text>
</comment>
<keyword evidence="3" id="KW-1185">Reference proteome</keyword>
<protein>
    <submittedName>
        <fullName evidence="2">Uncharacterized protein</fullName>
    </submittedName>
</protein>
<feature type="non-terminal residue" evidence="2">
    <location>
        <position position="1"/>
    </location>
</feature>
<dbReference type="GO" id="GO:0019185">
    <property type="term" value="C:snRNA-activating protein complex"/>
    <property type="evidence" value="ECO:0007669"/>
    <property type="project" value="TreeGrafter"/>
</dbReference>
<dbReference type="GO" id="GO:0043565">
    <property type="term" value="F:sequence-specific DNA binding"/>
    <property type="evidence" value="ECO:0007669"/>
    <property type="project" value="TreeGrafter"/>
</dbReference>
<feature type="compositionally biased region" description="Basic and acidic residues" evidence="1">
    <location>
        <begin position="88"/>
        <end position="104"/>
    </location>
</feature>
<feature type="compositionally biased region" description="Basic residues" evidence="1">
    <location>
        <begin position="211"/>
        <end position="221"/>
    </location>
</feature>
<accession>A0AAW0WWE9</accession>
<feature type="compositionally biased region" description="Acidic residues" evidence="1">
    <location>
        <begin position="663"/>
        <end position="672"/>
    </location>
</feature>
<feature type="compositionally biased region" description="Basic residues" evidence="1">
    <location>
        <begin position="781"/>
        <end position="793"/>
    </location>
</feature>
<dbReference type="PANTHER" id="PTHR15131">
    <property type="entry name" value="SMALL NUCLEAR RNA ACTIVATING COMPLEX, POLYPEPTIDE 1"/>
    <property type="match status" value="1"/>
</dbReference>
<name>A0AAW0WWE9_CHEQU</name>
<feature type="compositionally biased region" description="Basic and acidic residues" evidence="1">
    <location>
        <begin position="141"/>
        <end position="157"/>
    </location>
</feature>
<gene>
    <name evidence="2" type="ORF">OTU49_007524</name>
</gene>
<feature type="compositionally biased region" description="Basic residues" evidence="1">
    <location>
        <begin position="1"/>
        <end position="21"/>
    </location>
</feature>
<evidence type="ECO:0000313" key="2">
    <source>
        <dbReference type="EMBL" id="KAK8731286.1"/>
    </source>
</evidence>
<dbReference type="PANTHER" id="PTHR15131:SF3">
    <property type="entry name" value="SNRNA-ACTIVATING PROTEIN COMPLEX SUBUNIT 1"/>
    <property type="match status" value="1"/>
</dbReference>
<dbReference type="GO" id="GO:0042796">
    <property type="term" value="P:snRNA transcription by RNA polymerase III"/>
    <property type="evidence" value="ECO:0007669"/>
    <property type="project" value="TreeGrafter"/>
</dbReference>
<evidence type="ECO:0000313" key="3">
    <source>
        <dbReference type="Proteomes" id="UP001445076"/>
    </source>
</evidence>
<feature type="region of interest" description="Disordered" evidence="1">
    <location>
        <begin position="650"/>
        <end position="675"/>
    </location>
</feature>